<keyword evidence="1" id="KW-0732">Signal</keyword>
<proteinExistence type="predicted"/>
<dbReference type="EMBL" id="JBHRSZ010000007">
    <property type="protein sequence ID" value="MFC3153070.1"/>
    <property type="molecule type" value="Genomic_DNA"/>
</dbReference>
<evidence type="ECO:0000313" key="3">
    <source>
        <dbReference type="Proteomes" id="UP001595476"/>
    </source>
</evidence>
<keyword evidence="3" id="KW-1185">Reference proteome</keyword>
<gene>
    <name evidence="2" type="ORF">ACFOEK_18665</name>
</gene>
<accession>A0ABV7HKT4</accession>
<reference evidence="3" key="1">
    <citation type="journal article" date="2019" name="Int. J. Syst. Evol. Microbiol.">
        <title>The Global Catalogue of Microorganisms (GCM) 10K type strain sequencing project: providing services to taxonomists for standard genome sequencing and annotation.</title>
        <authorList>
            <consortium name="The Broad Institute Genomics Platform"/>
            <consortium name="The Broad Institute Genome Sequencing Center for Infectious Disease"/>
            <person name="Wu L."/>
            <person name="Ma J."/>
        </authorList>
    </citation>
    <scope>NUCLEOTIDE SEQUENCE [LARGE SCALE GENOMIC DNA]</scope>
    <source>
        <strain evidence="3">KCTC 52438</strain>
    </source>
</reference>
<feature type="chain" id="PRO_5045809176" description="DUF4919 domain-containing protein" evidence="1">
    <location>
        <begin position="30"/>
        <end position="234"/>
    </location>
</feature>
<name>A0ABV7HKT4_9GAMM</name>
<evidence type="ECO:0000313" key="2">
    <source>
        <dbReference type="EMBL" id="MFC3153070.1"/>
    </source>
</evidence>
<dbReference type="Proteomes" id="UP001595476">
    <property type="component" value="Unassembled WGS sequence"/>
</dbReference>
<evidence type="ECO:0008006" key="4">
    <source>
        <dbReference type="Google" id="ProtNLM"/>
    </source>
</evidence>
<feature type="signal peptide" evidence="1">
    <location>
        <begin position="1"/>
        <end position="29"/>
    </location>
</feature>
<organism evidence="2 3">
    <name type="scientific">Litoribrevibacter euphylliae</name>
    <dbReference type="NCBI Taxonomy" id="1834034"/>
    <lineage>
        <taxon>Bacteria</taxon>
        <taxon>Pseudomonadati</taxon>
        <taxon>Pseudomonadota</taxon>
        <taxon>Gammaproteobacteria</taxon>
        <taxon>Oceanospirillales</taxon>
        <taxon>Oceanospirillaceae</taxon>
        <taxon>Litoribrevibacter</taxon>
    </lineage>
</organism>
<protein>
    <recommendedName>
        <fullName evidence="4">DUF4919 domain-containing protein</fullName>
    </recommendedName>
</protein>
<comment type="caution">
    <text evidence="2">The sequence shown here is derived from an EMBL/GenBank/DDBJ whole genome shotgun (WGS) entry which is preliminary data.</text>
</comment>
<evidence type="ECO:0000256" key="1">
    <source>
        <dbReference type="SAM" id="SignalP"/>
    </source>
</evidence>
<dbReference type="RefSeq" id="WP_386722987.1">
    <property type="nucleotide sequence ID" value="NZ_JBHRSZ010000007.1"/>
</dbReference>
<sequence>MTKPSRLTNQLLNTLLLLFALNYTNLSHATSDTHEANLEFVTAKQLEDSIQLNKAYDKYQHIAEQYQPSTIALLSSKQLDDLKSQVFRNGIKVDHDKYPQDSQLALAKSVVKALSSHDFSYFLAHLAIPKDEALFFAGLDENEYKSLSNQLTEMKPAHRERLIKDYKAIVASLENAIKTSSANQENHLKNSPFRLTINDCLIIHSTSTCYNYRNDRGTRYIILEQAGRYYFSGI</sequence>